<dbReference type="EMBL" id="CM047586">
    <property type="protein sequence ID" value="KAI9909594.1"/>
    <property type="molecule type" value="Genomic_DNA"/>
</dbReference>
<dbReference type="Proteomes" id="UP001163321">
    <property type="component" value="Chromosome 7"/>
</dbReference>
<proteinExistence type="predicted"/>
<comment type="caution">
    <text evidence="1">The sequence shown here is derived from an EMBL/GenBank/DDBJ whole genome shotgun (WGS) entry which is preliminary data.</text>
</comment>
<evidence type="ECO:0000313" key="1">
    <source>
        <dbReference type="EMBL" id="KAI9909594.1"/>
    </source>
</evidence>
<evidence type="ECO:0000313" key="2">
    <source>
        <dbReference type="Proteomes" id="UP001163321"/>
    </source>
</evidence>
<accession>A0ACC0VSX4</accession>
<reference evidence="1 2" key="1">
    <citation type="journal article" date="2022" name="bioRxiv">
        <title>The genome of the oomycete Peronosclerospora sorghi, a cosmopolitan pathogen of maize and sorghum, is inflated with dispersed pseudogenes.</title>
        <authorList>
            <person name="Fletcher K."/>
            <person name="Martin F."/>
            <person name="Isakeit T."/>
            <person name="Cavanaugh K."/>
            <person name="Magill C."/>
            <person name="Michelmore R."/>
        </authorList>
    </citation>
    <scope>NUCLEOTIDE SEQUENCE [LARGE SCALE GENOMIC DNA]</scope>
    <source>
        <strain evidence="1">P6</strain>
    </source>
</reference>
<gene>
    <name evidence="1" type="ORF">PsorP6_014844</name>
</gene>
<organism evidence="1 2">
    <name type="scientific">Peronosclerospora sorghi</name>
    <dbReference type="NCBI Taxonomy" id="230839"/>
    <lineage>
        <taxon>Eukaryota</taxon>
        <taxon>Sar</taxon>
        <taxon>Stramenopiles</taxon>
        <taxon>Oomycota</taxon>
        <taxon>Peronosporomycetes</taxon>
        <taxon>Peronosporales</taxon>
        <taxon>Peronosporaceae</taxon>
        <taxon>Peronosclerospora</taxon>
    </lineage>
</organism>
<sequence>MSRRSFEMGSWRKLPEPLKFDRGKSRRQISSILSGFPFLVVAKEDENRLWKLKVCTGDHNHAPSSSETAHPVHLRLPEHLSKSIVDLSIPVLLQGLYKRKCAVYAKY</sequence>
<protein>
    <submittedName>
        <fullName evidence="1">Uncharacterized protein</fullName>
    </submittedName>
</protein>
<keyword evidence="2" id="KW-1185">Reference proteome</keyword>
<name>A0ACC0VSX4_9STRA</name>